<dbReference type="Pfam" id="PF12464">
    <property type="entry name" value="Mac"/>
    <property type="match status" value="1"/>
</dbReference>
<comment type="similarity">
    <text evidence="1 5">Belongs to the transferase hexapeptide repeat family.</text>
</comment>
<evidence type="ECO:0000256" key="1">
    <source>
        <dbReference type="ARBA" id="ARBA00007274"/>
    </source>
</evidence>
<reference evidence="7" key="1">
    <citation type="submission" date="2020-10" db="EMBL/GenBank/DDBJ databases">
        <authorList>
            <person name="Gilroy R."/>
        </authorList>
    </citation>
    <scope>NUCLEOTIDE SEQUENCE</scope>
    <source>
        <strain evidence="7">1370</strain>
    </source>
</reference>
<gene>
    <name evidence="7" type="ORF">IAD28_06700</name>
</gene>
<protein>
    <recommendedName>
        <fullName evidence="5">Acetyltransferase</fullName>
        <ecNumber evidence="5">2.3.1.-</ecNumber>
    </recommendedName>
</protein>
<evidence type="ECO:0000313" key="7">
    <source>
        <dbReference type="EMBL" id="HIV11361.1"/>
    </source>
</evidence>
<dbReference type="InterPro" id="IPR039369">
    <property type="entry name" value="LacA-like"/>
</dbReference>
<evidence type="ECO:0000313" key="8">
    <source>
        <dbReference type="Proteomes" id="UP000823960"/>
    </source>
</evidence>
<dbReference type="GO" id="GO:0008870">
    <property type="term" value="F:galactoside O-acetyltransferase activity"/>
    <property type="evidence" value="ECO:0007669"/>
    <property type="project" value="TreeGrafter"/>
</dbReference>
<dbReference type="SUPFAM" id="SSF51161">
    <property type="entry name" value="Trimeric LpxA-like enzymes"/>
    <property type="match status" value="1"/>
</dbReference>
<dbReference type="Pfam" id="PF00132">
    <property type="entry name" value="Hexapep"/>
    <property type="match status" value="1"/>
</dbReference>
<dbReference type="PANTHER" id="PTHR43017:SF1">
    <property type="entry name" value="ACETYLTRANSFERASE YJL218W-RELATED"/>
    <property type="match status" value="1"/>
</dbReference>
<dbReference type="InterPro" id="IPR011004">
    <property type="entry name" value="Trimer_LpxA-like_sf"/>
</dbReference>
<accession>A0A9D1NSC5</accession>
<reference evidence="7" key="2">
    <citation type="journal article" date="2021" name="PeerJ">
        <title>Extensive microbial diversity within the chicken gut microbiome revealed by metagenomics and culture.</title>
        <authorList>
            <person name="Gilroy R."/>
            <person name="Ravi A."/>
            <person name="Getino M."/>
            <person name="Pursley I."/>
            <person name="Horton D.L."/>
            <person name="Alikhan N.F."/>
            <person name="Baker D."/>
            <person name="Gharbi K."/>
            <person name="Hall N."/>
            <person name="Watson M."/>
            <person name="Adriaenssens E.M."/>
            <person name="Foster-Nyarko E."/>
            <person name="Jarju S."/>
            <person name="Secka A."/>
            <person name="Antonio M."/>
            <person name="Oren A."/>
            <person name="Chaudhuri R.R."/>
            <person name="La Ragione R."/>
            <person name="Hildebrand F."/>
            <person name="Pallen M.J."/>
        </authorList>
    </citation>
    <scope>NUCLEOTIDE SEQUENCE</scope>
    <source>
        <strain evidence="7">1370</strain>
    </source>
</reference>
<evidence type="ECO:0000256" key="5">
    <source>
        <dbReference type="RuleBase" id="RU367021"/>
    </source>
</evidence>
<keyword evidence="2 5" id="KW-0808">Transferase</keyword>
<feature type="domain" description="Maltose/galactoside acetyltransferase" evidence="6">
    <location>
        <begin position="4"/>
        <end position="57"/>
    </location>
</feature>
<dbReference type="EC" id="2.3.1.-" evidence="5"/>
<dbReference type="Proteomes" id="UP000823960">
    <property type="component" value="Unassembled WGS sequence"/>
</dbReference>
<dbReference type="InterPro" id="IPR001451">
    <property type="entry name" value="Hexapep"/>
</dbReference>
<keyword evidence="4 5" id="KW-0012">Acyltransferase</keyword>
<proteinExistence type="inferred from homology"/>
<dbReference type="InterPro" id="IPR024688">
    <property type="entry name" value="Mac_dom"/>
</dbReference>
<dbReference type="CDD" id="cd03357">
    <property type="entry name" value="LbH_MAT_GAT"/>
    <property type="match status" value="1"/>
</dbReference>
<dbReference type="InterPro" id="IPR018357">
    <property type="entry name" value="Hexapep_transf_CS"/>
</dbReference>
<keyword evidence="3" id="KW-0677">Repeat</keyword>
<dbReference type="EMBL" id="DVOL01000096">
    <property type="protein sequence ID" value="HIV11361.1"/>
    <property type="molecule type" value="Genomic_DNA"/>
</dbReference>
<dbReference type="AlphaFoldDB" id="A0A9D1NSC5"/>
<dbReference type="PROSITE" id="PS00101">
    <property type="entry name" value="HEXAPEP_TRANSFERASES"/>
    <property type="match status" value="1"/>
</dbReference>
<evidence type="ECO:0000259" key="6">
    <source>
        <dbReference type="SMART" id="SM01266"/>
    </source>
</evidence>
<organism evidence="7 8">
    <name type="scientific">Candidatus Faeciplasma avium</name>
    <dbReference type="NCBI Taxonomy" id="2840798"/>
    <lineage>
        <taxon>Bacteria</taxon>
        <taxon>Bacillati</taxon>
        <taxon>Bacillota</taxon>
        <taxon>Clostridia</taxon>
        <taxon>Eubacteriales</taxon>
        <taxon>Oscillospiraceae</taxon>
        <taxon>Oscillospiraceae incertae sedis</taxon>
        <taxon>Candidatus Faeciplasma</taxon>
    </lineage>
</organism>
<dbReference type="PANTHER" id="PTHR43017">
    <property type="entry name" value="GALACTOSIDE O-ACETYLTRANSFERASE"/>
    <property type="match status" value="1"/>
</dbReference>
<sequence>MTEYEKMQKGIIHDSLSEDIGKAQRKSRLICEEYNRLSAADDQGKQRLLKELFPSDDFGLYRIMEAPIFIDNCNEIKIGRNFYSNIHFSFIGGCTANIGDNVFIGPYCTLATGIHSLLADERRITVDENGVLHDYEYGRAIIIGDDVWIASNVTICGGVRIGSGSVIGAGSVVIRDIPPGVLAAGNPCRVIRKITEEDSMYKRVRYR</sequence>
<name>A0A9D1NSC5_9FIRM</name>
<evidence type="ECO:0000256" key="3">
    <source>
        <dbReference type="ARBA" id="ARBA00022737"/>
    </source>
</evidence>
<comment type="caution">
    <text evidence="7">The sequence shown here is derived from an EMBL/GenBank/DDBJ whole genome shotgun (WGS) entry which is preliminary data.</text>
</comment>
<dbReference type="SMART" id="SM01266">
    <property type="entry name" value="Mac"/>
    <property type="match status" value="1"/>
</dbReference>
<evidence type="ECO:0000256" key="4">
    <source>
        <dbReference type="ARBA" id="ARBA00023315"/>
    </source>
</evidence>
<evidence type="ECO:0000256" key="2">
    <source>
        <dbReference type="ARBA" id="ARBA00022679"/>
    </source>
</evidence>
<dbReference type="Gene3D" id="2.160.10.10">
    <property type="entry name" value="Hexapeptide repeat proteins"/>
    <property type="match status" value="1"/>
</dbReference>